<dbReference type="GO" id="GO:0009089">
    <property type="term" value="P:lysine biosynthetic process via diaminopimelate"/>
    <property type="evidence" value="ECO:0007669"/>
    <property type="project" value="UniProtKB-UniPathway"/>
</dbReference>
<dbReference type="Pfam" id="PF00696">
    <property type="entry name" value="AA_kinase"/>
    <property type="match status" value="1"/>
</dbReference>
<evidence type="ECO:0000313" key="20">
    <source>
        <dbReference type="Proteomes" id="UP000199476"/>
    </source>
</evidence>
<dbReference type="InterPro" id="IPR045865">
    <property type="entry name" value="ACT-like_dom_sf"/>
</dbReference>
<dbReference type="EMBL" id="FNGO01000006">
    <property type="protein sequence ID" value="SDL62687.1"/>
    <property type="molecule type" value="Genomic_DNA"/>
</dbReference>
<keyword evidence="10 14" id="KW-0067">ATP-binding</keyword>
<evidence type="ECO:0000259" key="17">
    <source>
        <dbReference type="Pfam" id="PF00696"/>
    </source>
</evidence>
<proteinExistence type="inferred from homology"/>
<dbReference type="SUPFAM" id="SSF55021">
    <property type="entry name" value="ACT-like"/>
    <property type="match status" value="2"/>
</dbReference>
<sequence>MNIVIQKFGGTSLATKNKREIVRQKIIEEIEKGKKPVVVVSAMGKKGHAYATDTLLEMIENGKTSAPERQKDLLLSCGEIISSVVLASELEESGQKAFSLTGWQAGIITDESHGRSRVECVDPTRIFELWEREIVPVVAGFQGITPEGEITTLGRGGSDTTASVLGYALGAEKVDIYSDVQGLMTSDPQKCQAAKPLKEITYSEACELAYQGARVIHPRAAEVAMNGDLPLNILPLDDSDRKNGTSLGEDGVSIDTDRPATGIATRSDIVFFEIFPDNGKNYATGLKIFPLLAAENISVDFINIRPEKISFVVDYSSSEEAGEIMEAENFNHRVSHDFSKVSLVGGGMTGQPGIMAKIVEAFCQADIRIFQTTDSHTTISCLIKSSREKLAVRTLHQKFDI</sequence>
<dbReference type="RefSeq" id="WP_234985515.1">
    <property type="nucleotide sequence ID" value="NZ_FNGO01000006.1"/>
</dbReference>
<evidence type="ECO:0000256" key="14">
    <source>
        <dbReference type="PIRSR" id="PIRSR000726-1"/>
    </source>
</evidence>
<dbReference type="STRING" id="321763.SAMN04488692_10698"/>
<evidence type="ECO:0000256" key="5">
    <source>
        <dbReference type="ARBA" id="ARBA00010122"/>
    </source>
</evidence>
<dbReference type="AlphaFoldDB" id="A0A1G9LLP5"/>
<dbReference type="GO" id="GO:0009090">
    <property type="term" value="P:homoserine biosynthetic process"/>
    <property type="evidence" value="ECO:0007669"/>
    <property type="project" value="TreeGrafter"/>
</dbReference>
<evidence type="ECO:0000256" key="13">
    <source>
        <dbReference type="ARBA" id="ARBA00047872"/>
    </source>
</evidence>
<comment type="pathway">
    <text evidence="3 16">Amino-acid biosynthesis; L-methionine biosynthesis via de novo pathway; L-homoserine from L-aspartate: step 1/3.</text>
</comment>
<evidence type="ECO:0000259" key="18">
    <source>
        <dbReference type="Pfam" id="PF13840"/>
    </source>
</evidence>
<evidence type="ECO:0000256" key="9">
    <source>
        <dbReference type="ARBA" id="ARBA00022777"/>
    </source>
</evidence>
<dbReference type="UniPathway" id="UPA00051">
    <property type="reaction ID" value="UER00462"/>
</dbReference>
<comment type="function">
    <text evidence="1">Catalyzes the phosphorylation of the beta-carboxyl group of aspartic acid with ATP to yield 4-phospho-L-aspartate, which is involved in the branched biosynthetic pathway leading to the biosynthesis of amino acids threonine, isoleucine and methionine.</text>
</comment>
<dbReference type="Gene3D" id="3.30.2130.10">
    <property type="entry name" value="VC0802-like"/>
    <property type="match status" value="1"/>
</dbReference>
<dbReference type="GO" id="GO:0004072">
    <property type="term" value="F:aspartate kinase activity"/>
    <property type="evidence" value="ECO:0007669"/>
    <property type="project" value="UniProtKB-EC"/>
</dbReference>
<dbReference type="NCBIfam" id="TIGR00657">
    <property type="entry name" value="asp_kinases"/>
    <property type="match status" value="1"/>
</dbReference>
<dbReference type="GO" id="GO:0009088">
    <property type="term" value="P:threonine biosynthetic process"/>
    <property type="evidence" value="ECO:0007669"/>
    <property type="project" value="UniProtKB-UniPathway"/>
</dbReference>
<dbReference type="UniPathway" id="UPA00034">
    <property type="reaction ID" value="UER00015"/>
</dbReference>
<feature type="domain" description="Aspartate/glutamate/uridylate kinase" evidence="17">
    <location>
        <begin position="2"/>
        <end position="233"/>
    </location>
</feature>
<keyword evidence="11" id="KW-0220">Diaminopimelate biosynthesis</keyword>
<evidence type="ECO:0000256" key="16">
    <source>
        <dbReference type="RuleBase" id="RU004249"/>
    </source>
</evidence>
<dbReference type="GO" id="GO:0005829">
    <property type="term" value="C:cytosol"/>
    <property type="evidence" value="ECO:0007669"/>
    <property type="project" value="TreeGrafter"/>
</dbReference>
<dbReference type="SUPFAM" id="SSF53633">
    <property type="entry name" value="Carbamate kinase-like"/>
    <property type="match status" value="1"/>
</dbReference>
<keyword evidence="9 15" id="KW-0418">Kinase</keyword>
<dbReference type="EC" id="2.7.2.4" evidence="15"/>
<dbReference type="InterPro" id="IPR005260">
    <property type="entry name" value="Asp_kin_monofn"/>
</dbReference>
<evidence type="ECO:0000256" key="15">
    <source>
        <dbReference type="RuleBase" id="RU003448"/>
    </source>
</evidence>
<name>A0A1G9LLP5_9FIRM</name>
<dbReference type="PIRSF" id="PIRSF000726">
    <property type="entry name" value="Asp_kin"/>
    <property type="match status" value="1"/>
</dbReference>
<reference evidence="19 20" key="1">
    <citation type="submission" date="2016-10" db="EMBL/GenBank/DDBJ databases">
        <authorList>
            <person name="de Groot N.N."/>
        </authorList>
    </citation>
    <scope>NUCLEOTIDE SEQUENCE [LARGE SCALE GENOMIC DNA]</scope>
    <source>
        <strain evidence="19 20">SLAS-1</strain>
    </source>
</reference>
<evidence type="ECO:0000256" key="6">
    <source>
        <dbReference type="ARBA" id="ARBA00022605"/>
    </source>
</evidence>
<evidence type="ECO:0000256" key="11">
    <source>
        <dbReference type="ARBA" id="ARBA00022915"/>
    </source>
</evidence>
<feature type="binding site" evidence="14">
    <location>
        <position position="79"/>
    </location>
    <ligand>
        <name>substrate</name>
    </ligand>
</feature>
<keyword evidence="7 15" id="KW-0808">Transferase</keyword>
<comment type="pathway">
    <text evidence="4 16">Amino-acid biosynthesis; L-threonine biosynthesis; L-threonine from L-aspartate: step 1/5.</text>
</comment>
<dbReference type="PANTHER" id="PTHR21499">
    <property type="entry name" value="ASPARTATE KINASE"/>
    <property type="match status" value="1"/>
</dbReference>
<accession>A0A1G9LLP5</accession>
<comment type="pathway">
    <text evidence="2 16">Amino-acid biosynthesis; L-lysine biosynthesis via DAP pathway; (S)-tetrahydrodipicolinate from L-aspartate: step 1/4.</text>
</comment>
<dbReference type="Gene3D" id="3.40.1160.10">
    <property type="entry name" value="Acetylglutamate kinase-like"/>
    <property type="match status" value="1"/>
</dbReference>
<dbReference type="GO" id="GO:0019877">
    <property type="term" value="P:diaminopimelate biosynthetic process"/>
    <property type="evidence" value="ECO:0007669"/>
    <property type="project" value="UniProtKB-KW"/>
</dbReference>
<keyword evidence="12" id="KW-0457">Lysine biosynthesis</keyword>
<feature type="domain" description="CASTOR ACT" evidence="18">
    <location>
        <begin position="334"/>
        <end position="397"/>
    </location>
</feature>
<feature type="binding site" evidence="14">
    <location>
        <position position="52"/>
    </location>
    <ligand>
        <name>substrate</name>
    </ligand>
</feature>
<dbReference type="UniPathway" id="UPA00050">
    <property type="reaction ID" value="UER00461"/>
</dbReference>
<dbReference type="Proteomes" id="UP000199476">
    <property type="component" value="Unassembled WGS sequence"/>
</dbReference>
<evidence type="ECO:0000256" key="12">
    <source>
        <dbReference type="ARBA" id="ARBA00023154"/>
    </source>
</evidence>
<evidence type="ECO:0000256" key="8">
    <source>
        <dbReference type="ARBA" id="ARBA00022741"/>
    </source>
</evidence>
<evidence type="ECO:0000313" key="19">
    <source>
        <dbReference type="EMBL" id="SDL62687.1"/>
    </source>
</evidence>
<evidence type="ECO:0000256" key="1">
    <source>
        <dbReference type="ARBA" id="ARBA00003121"/>
    </source>
</evidence>
<evidence type="ECO:0000256" key="7">
    <source>
        <dbReference type="ARBA" id="ARBA00022679"/>
    </source>
</evidence>
<evidence type="ECO:0000256" key="4">
    <source>
        <dbReference type="ARBA" id="ARBA00005139"/>
    </source>
</evidence>
<dbReference type="InterPro" id="IPR027795">
    <property type="entry name" value="CASTOR_ACT_dom"/>
</dbReference>
<dbReference type="NCBIfam" id="NF006068">
    <property type="entry name" value="PRK08210.1"/>
    <property type="match status" value="1"/>
</dbReference>
<dbReference type="InterPro" id="IPR018042">
    <property type="entry name" value="Aspartate_kinase_CS"/>
</dbReference>
<dbReference type="PANTHER" id="PTHR21499:SF3">
    <property type="entry name" value="ASPARTOKINASE"/>
    <property type="match status" value="1"/>
</dbReference>
<protein>
    <recommendedName>
        <fullName evidence="15">Aspartokinase</fullName>
        <ecNumber evidence="15">2.7.2.4</ecNumber>
    </recommendedName>
</protein>
<dbReference type="InterPro" id="IPR001341">
    <property type="entry name" value="Asp_kinase"/>
</dbReference>
<dbReference type="Pfam" id="PF13840">
    <property type="entry name" value="ACT_7"/>
    <property type="match status" value="1"/>
</dbReference>
<organism evidence="19 20">
    <name type="scientific">Halarsenatibacter silvermanii</name>
    <dbReference type="NCBI Taxonomy" id="321763"/>
    <lineage>
        <taxon>Bacteria</taxon>
        <taxon>Bacillati</taxon>
        <taxon>Bacillota</taxon>
        <taxon>Clostridia</taxon>
        <taxon>Halanaerobiales</taxon>
        <taxon>Halarsenatibacteraceae</taxon>
        <taxon>Halarsenatibacter</taxon>
    </lineage>
</organism>
<evidence type="ECO:0000256" key="10">
    <source>
        <dbReference type="ARBA" id="ARBA00022840"/>
    </source>
</evidence>
<dbReference type="GO" id="GO:0005524">
    <property type="term" value="F:ATP binding"/>
    <property type="evidence" value="ECO:0007669"/>
    <property type="project" value="UniProtKB-KW"/>
</dbReference>
<feature type="binding site" evidence="14">
    <location>
        <begin position="7"/>
        <end position="10"/>
    </location>
    <ligand>
        <name>ATP</name>
        <dbReference type="ChEBI" id="CHEBI:30616"/>
    </ligand>
</feature>
<keyword evidence="8 14" id="KW-0547">Nucleotide-binding</keyword>
<evidence type="ECO:0000256" key="3">
    <source>
        <dbReference type="ARBA" id="ARBA00004986"/>
    </source>
</evidence>
<keyword evidence="6 16" id="KW-0028">Amino-acid biosynthesis</keyword>
<evidence type="ECO:0000256" key="2">
    <source>
        <dbReference type="ARBA" id="ARBA00004766"/>
    </source>
</evidence>
<dbReference type="PROSITE" id="PS00324">
    <property type="entry name" value="ASPARTOKINASE"/>
    <property type="match status" value="1"/>
</dbReference>
<gene>
    <name evidence="19" type="ORF">SAMN04488692_10698</name>
</gene>
<keyword evidence="20" id="KW-1185">Reference proteome</keyword>
<dbReference type="InterPro" id="IPR036393">
    <property type="entry name" value="AceGlu_kinase-like_sf"/>
</dbReference>
<comment type="catalytic activity">
    <reaction evidence="13 15">
        <text>L-aspartate + ATP = 4-phospho-L-aspartate + ADP</text>
        <dbReference type="Rhea" id="RHEA:23776"/>
        <dbReference type="ChEBI" id="CHEBI:29991"/>
        <dbReference type="ChEBI" id="CHEBI:30616"/>
        <dbReference type="ChEBI" id="CHEBI:57535"/>
        <dbReference type="ChEBI" id="CHEBI:456216"/>
        <dbReference type="EC" id="2.7.2.4"/>
    </reaction>
</comment>
<dbReference type="InterPro" id="IPR001048">
    <property type="entry name" value="Asp/Glu/Uridylate_kinase"/>
</dbReference>
<comment type="similarity">
    <text evidence="5 15">Belongs to the aspartokinase family.</text>
</comment>